<evidence type="ECO:0000313" key="3">
    <source>
        <dbReference type="Proteomes" id="UP001249020"/>
    </source>
</evidence>
<comment type="caution">
    <text evidence="2">The sequence shown here is derived from an EMBL/GenBank/DDBJ whole genome shotgun (WGS) entry which is preliminary data.</text>
</comment>
<feature type="transmembrane region" description="Helical" evidence="1">
    <location>
        <begin position="20"/>
        <end position="40"/>
    </location>
</feature>
<keyword evidence="1" id="KW-1133">Transmembrane helix</keyword>
<dbReference type="Proteomes" id="UP001249020">
    <property type="component" value="Unassembled WGS sequence"/>
</dbReference>
<dbReference type="RefSeq" id="WP_311360522.1">
    <property type="nucleotide sequence ID" value="NZ_JAVRIE010000001.1"/>
</dbReference>
<dbReference type="AlphaFoldDB" id="A0AAW8QXL6"/>
<evidence type="ECO:0000256" key="1">
    <source>
        <dbReference type="SAM" id="Phobius"/>
    </source>
</evidence>
<dbReference type="EMBL" id="JAVRIE010000001">
    <property type="protein sequence ID" value="MDT0581746.1"/>
    <property type="molecule type" value="Genomic_DNA"/>
</dbReference>
<reference evidence="2 3" key="1">
    <citation type="submission" date="2023-09" db="EMBL/GenBank/DDBJ databases">
        <authorList>
            <person name="Rey-Velasco X."/>
        </authorList>
    </citation>
    <scope>NUCLEOTIDE SEQUENCE [LARGE SCALE GENOMIC DNA]</scope>
    <source>
        <strain evidence="2 3">W409</strain>
    </source>
</reference>
<organism evidence="2 3">
    <name type="scientific">Brumicola blandensis</name>
    <dbReference type="NCBI Taxonomy" id="3075611"/>
    <lineage>
        <taxon>Bacteria</taxon>
        <taxon>Pseudomonadati</taxon>
        <taxon>Pseudomonadota</taxon>
        <taxon>Gammaproteobacteria</taxon>
        <taxon>Alteromonadales</taxon>
        <taxon>Alteromonadaceae</taxon>
        <taxon>Brumicola</taxon>
    </lineage>
</organism>
<evidence type="ECO:0000313" key="2">
    <source>
        <dbReference type="EMBL" id="MDT0581746.1"/>
    </source>
</evidence>
<keyword evidence="1" id="KW-0472">Membrane</keyword>
<sequence>MKLPLPLHKYDENGRVKPPLMLMLSLVFLARSIVVFIASLSFREDGGLLLSLFYPDKYQFYLSLSSAIPALVLIFVIGFREKIWKAGKAKLFYVLPWFIGIVLCVDILLQLYIVTKLHFQFSWPSALSLLVTMLIVWYLFLSANVKVLIKDWPLKE</sequence>
<feature type="transmembrane region" description="Helical" evidence="1">
    <location>
        <begin position="60"/>
        <end position="79"/>
    </location>
</feature>
<keyword evidence="3" id="KW-1185">Reference proteome</keyword>
<dbReference type="Pfam" id="PF11143">
    <property type="entry name" value="DUF2919"/>
    <property type="match status" value="1"/>
</dbReference>
<keyword evidence="1" id="KW-0812">Transmembrane</keyword>
<feature type="transmembrane region" description="Helical" evidence="1">
    <location>
        <begin position="121"/>
        <end position="141"/>
    </location>
</feature>
<proteinExistence type="predicted"/>
<gene>
    <name evidence="2" type="ORF">RM544_04275</name>
</gene>
<accession>A0AAW8QXL6</accession>
<dbReference type="InterPro" id="IPR021318">
    <property type="entry name" value="DUF2919"/>
</dbReference>
<protein>
    <submittedName>
        <fullName evidence="2">DUF2919 domain-containing protein</fullName>
    </submittedName>
</protein>
<name>A0AAW8QXL6_9ALTE</name>
<feature type="transmembrane region" description="Helical" evidence="1">
    <location>
        <begin position="91"/>
        <end position="115"/>
    </location>
</feature>